<organism evidence="1 2">
    <name type="scientific">Uliginosibacterium aquaticum</name>
    <dbReference type="NCBI Taxonomy" id="2731212"/>
    <lineage>
        <taxon>Bacteria</taxon>
        <taxon>Pseudomonadati</taxon>
        <taxon>Pseudomonadota</taxon>
        <taxon>Betaproteobacteria</taxon>
        <taxon>Rhodocyclales</taxon>
        <taxon>Zoogloeaceae</taxon>
        <taxon>Uliginosibacterium</taxon>
    </lineage>
</organism>
<name>A0ABX2ICS3_9RHOO</name>
<protein>
    <recommendedName>
        <fullName evidence="3">TerB family tellurite resistance protein</fullName>
    </recommendedName>
</protein>
<reference evidence="1 2" key="1">
    <citation type="submission" date="2020-06" db="EMBL/GenBank/DDBJ databases">
        <title>Draft genome of Uliginosibacterium sp. IMCC34675.</title>
        <authorList>
            <person name="Song J."/>
        </authorList>
    </citation>
    <scope>NUCLEOTIDE SEQUENCE [LARGE SCALE GENOMIC DNA]</scope>
    <source>
        <strain evidence="1 2">IMCC34675</strain>
    </source>
</reference>
<comment type="caution">
    <text evidence="1">The sequence shown here is derived from an EMBL/GenBank/DDBJ whole genome shotgun (WGS) entry which is preliminary data.</text>
</comment>
<proteinExistence type="predicted"/>
<dbReference type="SUPFAM" id="SSF158682">
    <property type="entry name" value="TerB-like"/>
    <property type="match status" value="1"/>
</dbReference>
<dbReference type="Gene3D" id="1.10.3680.10">
    <property type="entry name" value="TerB-like"/>
    <property type="match status" value="1"/>
</dbReference>
<accession>A0ABX2ICS3</accession>
<gene>
    <name evidence="1" type="ORF">HJ583_004865</name>
</gene>
<keyword evidence="2" id="KW-1185">Reference proteome</keyword>
<evidence type="ECO:0000313" key="1">
    <source>
        <dbReference type="EMBL" id="NSL54350.1"/>
    </source>
</evidence>
<dbReference type="Proteomes" id="UP000778523">
    <property type="component" value="Unassembled WGS sequence"/>
</dbReference>
<evidence type="ECO:0008006" key="3">
    <source>
        <dbReference type="Google" id="ProtNLM"/>
    </source>
</evidence>
<dbReference type="EMBL" id="JABCSC020000001">
    <property type="protein sequence ID" value="NSL54350.1"/>
    <property type="molecule type" value="Genomic_DNA"/>
</dbReference>
<sequence>MRSYAKNSPQAAARFLVLTALADGDLDRLELAVLDHFPALRKLGIDRDLIDVVLGDFCEDAQRSQRVGPDFKLEFRPGDIARLLADIDQPDLQRSLCRAALSVIGADQLVHSGEAILLWAALDAWDLQLANVLRSPQPFIPKLRPDKPYQSNPASY</sequence>
<evidence type="ECO:0000313" key="2">
    <source>
        <dbReference type="Proteomes" id="UP000778523"/>
    </source>
</evidence>
<dbReference type="InterPro" id="IPR029024">
    <property type="entry name" value="TerB-like"/>
</dbReference>